<evidence type="ECO:0000313" key="3">
    <source>
        <dbReference type="Proteomes" id="UP001164286"/>
    </source>
</evidence>
<feature type="compositionally biased region" description="Polar residues" evidence="1">
    <location>
        <begin position="228"/>
        <end position="253"/>
    </location>
</feature>
<feature type="region of interest" description="Disordered" evidence="1">
    <location>
        <begin position="224"/>
        <end position="296"/>
    </location>
</feature>
<feature type="region of interest" description="Disordered" evidence="1">
    <location>
        <begin position="1"/>
        <end position="101"/>
    </location>
</feature>
<feature type="compositionally biased region" description="Low complexity" evidence="1">
    <location>
        <begin position="28"/>
        <end position="47"/>
    </location>
</feature>
<gene>
    <name evidence="2" type="ORF">MKK02DRAFT_37889</name>
</gene>
<dbReference type="GeneID" id="77729027"/>
<reference evidence="2" key="1">
    <citation type="journal article" date="2022" name="G3 (Bethesda)">
        <title>High quality genome of the basidiomycete yeast Dioszegia hungarica PDD-24b-2 isolated from cloud water.</title>
        <authorList>
            <person name="Jarrige D."/>
            <person name="Haridas S."/>
            <person name="Bleykasten-Grosshans C."/>
            <person name="Joly M."/>
            <person name="Nadalig T."/>
            <person name="Sancelme M."/>
            <person name="Vuilleumier S."/>
            <person name="Grigoriev I.V."/>
            <person name="Amato P."/>
            <person name="Bringel F."/>
        </authorList>
    </citation>
    <scope>NUCLEOTIDE SEQUENCE</scope>
    <source>
        <strain evidence="2">PDD-24b-2</strain>
    </source>
</reference>
<feature type="region of interest" description="Disordered" evidence="1">
    <location>
        <begin position="114"/>
        <end position="174"/>
    </location>
</feature>
<dbReference type="EMBL" id="JAKWFO010000007">
    <property type="protein sequence ID" value="KAI9634358.1"/>
    <property type="molecule type" value="Genomic_DNA"/>
</dbReference>
<evidence type="ECO:0000313" key="2">
    <source>
        <dbReference type="EMBL" id="KAI9634358.1"/>
    </source>
</evidence>
<dbReference type="RefSeq" id="XP_052944135.1">
    <property type="nucleotide sequence ID" value="XM_053089822.1"/>
</dbReference>
<accession>A0AA38H5J5</accession>
<dbReference type="Proteomes" id="UP001164286">
    <property type="component" value="Unassembled WGS sequence"/>
</dbReference>
<protein>
    <recommendedName>
        <fullName evidence="4">BTB domain-containing protein</fullName>
    </recommendedName>
</protein>
<feature type="compositionally biased region" description="Acidic residues" evidence="1">
    <location>
        <begin position="450"/>
        <end position="470"/>
    </location>
</feature>
<keyword evidence="3" id="KW-1185">Reference proteome</keyword>
<feature type="region of interest" description="Disordered" evidence="1">
    <location>
        <begin position="335"/>
        <end position="358"/>
    </location>
</feature>
<feature type="region of interest" description="Disordered" evidence="1">
    <location>
        <begin position="431"/>
        <end position="512"/>
    </location>
</feature>
<organism evidence="2 3">
    <name type="scientific">Dioszegia hungarica</name>
    <dbReference type="NCBI Taxonomy" id="4972"/>
    <lineage>
        <taxon>Eukaryota</taxon>
        <taxon>Fungi</taxon>
        <taxon>Dikarya</taxon>
        <taxon>Basidiomycota</taxon>
        <taxon>Agaricomycotina</taxon>
        <taxon>Tremellomycetes</taxon>
        <taxon>Tremellales</taxon>
        <taxon>Bulleribasidiaceae</taxon>
        <taxon>Dioszegia</taxon>
    </lineage>
</organism>
<comment type="caution">
    <text evidence="2">The sequence shown here is derived from an EMBL/GenBank/DDBJ whole genome shotgun (WGS) entry which is preliminary data.</text>
</comment>
<sequence length="512" mass="54773">MSPSSSSLETNQTTPPARSVPLLPSTPPQLSSGGSTPLASPSASLSMSKRRRAPEWPSPRSHHSHPSSHSHTAMDAPQSAFSKDLAQTLRTPAVLRVPPTPDYSPAFYRSGFAWQPPAPEPTPSLLGPGRAPSRGPLDRRHSPYSSAPSASTPRLADAPQLPSDETPMNASAAAAAKKERVNLMGIPKGWVIEQLNKRAAQYWHDPSSSDIRVLVPVPRSRIPHMPGSSGTHATTPLPTAQDSAQSFHSNQPSHAVWPATPPLANLAPVGKTDSDQGLLGHVQPGMSSQGAVASSRRASMPAQDDVVALVFPLHQDYLITQSSLFRTLFAPAPGNPDAPSSSRSIKGARRLPTAPTAPPAVLLPLPDPTSFSVLVHWLYWGDITALESALSKGLVEWQGVVKNVHYLGMDDNVKRVLGKWWRRWIKTDEGRQRSGMAGGQSAKERWPLSDTEDEEGLSDDDDDDDDEDLRDEGTRQGEMEVEGGAAGPARHRGGASSRDVDDHGVSGLLKAL</sequence>
<evidence type="ECO:0000256" key="1">
    <source>
        <dbReference type="SAM" id="MobiDB-lite"/>
    </source>
</evidence>
<dbReference type="AlphaFoldDB" id="A0AA38H5J5"/>
<name>A0AA38H5J5_9TREE</name>
<feature type="compositionally biased region" description="Polar residues" evidence="1">
    <location>
        <begin position="1"/>
        <end position="16"/>
    </location>
</feature>
<proteinExistence type="predicted"/>
<evidence type="ECO:0008006" key="4">
    <source>
        <dbReference type="Google" id="ProtNLM"/>
    </source>
</evidence>